<dbReference type="InterPro" id="IPR019734">
    <property type="entry name" value="TPR_rpt"/>
</dbReference>
<keyword evidence="8" id="KW-0505">Motor protein</keyword>
<evidence type="ECO:0000256" key="7">
    <source>
        <dbReference type="ARBA" id="ARBA00023054"/>
    </source>
</evidence>
<evidence type="ECO:0000256" key="9">
    <source>
        <dbReference type="ARBA" id="ARBA00023212"/>
    </source>
</evidence>
<evidence type="ECO:0000256" key="8">
    <source>
        <dbReference type="ARBA" id="ARBA00023175"/>
    </source>
</evidence>
<dbReference type="InterPro" id="IPR024983">
    <property type="entry name" value="CHAT_dom"/>
</dbReference>
<dbReference type="PANTHER" id="PTHR45783">
    <property type="entry name" value="KINESIN LIGHT CHAIN"/>
    <property type="match status" value="1"/>
</dbReference>
<reference evidence="12 13" key="1">
    <citation type="submission" date="2023-12" db="EMBL/GenBank/DDBJ databases">
        <title>Baltic Sea Cyanobacteria.</title>
        <authorList>
            <person name="Delbaje E."/>
            <person name="Fewer D.P."/>
            <person name="Shishido T.K."/>
        </authorList>
    </citation>
    <scope>NUCLEOTIDE SEQUENCE [LARGE SCALE GENOMIC DNA]</scope>
    <source>
        <strain evidence="12 13">UHCC 0281</strain>
    </source>
</reference>
<dbReference type="PANTHER" id="PTHR45783:SF3">
    <property type="entry name" value="KINESIN LIGHT CHAIN"/>
    <property type="match status" value="1"/>
</dbReference>
<proteinExistence type="inferred from homology"/>
<keyword evidence="3" id="KW-0963">Cytoplasm</keyword>
<protein>
    <submittedName>
        <fullName evidence="12">CHAT domain-containing tetratricopeptide repeat protein</fullName>
    </submittedName>
</protein>
<dbReference type="InterPro" id="IPR002151">
    <property type="entry name" value="Kinesin_light"/>
</dbReference>
<feature type="repeat" description="TPR" evidence="10">
    <location>
        <begin position="107"/>
        <end position="140"/>
    </location>
</feature>
<dbReference type="Pfam" id="PF12770">
    <property type="entry name" value="CHAT"/>
    <property type="match status" value="1"/>
</dbReference>
<dbReference type="Pfam" id="PF13374">
    <property type="entry name" value="TPR_10"/>
    <property type="match status" value="1"/>
</dbReference>
<dbReference type="RefSeq" id="WP_323356359.1">
    <property type="nucleotide sequence ID" value="NZ_JAYGHY010000016.1"/>
</dbReference>
<evidence type="ECO:0000256" key="3">
    <source>
        <dbReference type="ARBA" id="ARBA00022490"/>
    </source>
</evidence>
<evidence type="ECO:0000256" key="5">
    <source>
        <dbReference type="ARBA" id="ARBA00022737"/>
    </source>
</evidence>
<dbReference type="PROSITE" id="PS50005">
    <property type="entry name" value="TPR"/>
    <property type="match status" value="6"/>
</dbReference>
<evidence type="ECO:0000256" key="10">
    <source>
        <dbReference type="PROSITE-ProRule" id="PRU00339"/>
    </source>
</evidence>
<feature type="repeat" description="TPR" evidence="10">
    <location>
        <begin position="191"/>
        <end position="224"/>
    </location>
</feature>
<comment type="caution">
    <text evidence="12">The sequence shown here is derived from an EMBL/GenBank/DDBJ whole genome shotgun (WGS) entry which is preliminary data.</text>
</comment>
<dbReference type="PRINTS" id="PR00381">
    <property type="entry name" value="KINESINLIGHT"/>
</dbReference>
<evidence type="ECO:0000256" key="4">
    <source>
        <dbReference type="ARBA" id="ARBA00022701"/>
    </source>
</evidence>
<keyword evidence="6 10" id="KW-0802">TPR repeat</keyword>
<dbReference type="EMBL" id="JAYGHY010000016">
    <property type="protein sequence ID" value="MEA5442277.1"/>
    <property type="molecule type" value="Genomic_DNA"/>
</dbReference>
<dbReference type="Pfam" id="PF13424">
    <property type="entry name" value="TPR_12"/>
    <property type="match status" value="5"/>
</dbReference>
<dbReference type="Proteomes" id="UP001302329">
    <property type="component" value="Unassembled WGS sequence"/>
</dbReference>
<keyword evidence="13" id="KW-1185">Reference proteome</keyword>
<keyword evidence="7" id="KW-0175">Coiled coil</keyword>
<sequence>MSRSASGWRSPAEAWLVAGVLAFCAPAGAAEMARRDHSHQSPNEFQVSGKNVAQMGIDSQELSQVEAWVMKAEELKARRDYGQAIPLMKKILAWREKTLGAEHPGTVLTLNDLGILYINQEDYQEAELFLKRALAIREKTLHPEHLHTALSLYNLGFVYNKQSLYVQAEPLYRRALAIREKALGHEHPDAVLTLNDLGILYANQGDYGKAEPLLKRALAIREKTLHPEHLHTALSLDNLAFVYNKQSLYVQAEPLYRRALAIREKSLGPKHPDLANSLNKLGDFYVRQLRYQEAEPLYMRALTIQEISTDSNPRQMGLGLAKLALLYERQGRHAEAESLFRRSLAIAEKSQGHDQRLIAISLSNLASVLASQGRYGEAEPLYQRSLAIREKTLGAEHIDTSKSLNNLASLYVKQGRNAEAAPLFRRALSINEKVLGTEHADTGTILSNLAYLNNEQDRFGEVEPLLKRALAIQEKSLVAEHPDIARNLNNLGTFYFGQGRYGEAEPLIRRALAIREKMLGPDHPDTATSLNNLASLYRKQSRFIDAEPLYKRALVILENRLGGEHPSTATIIDSLALLHLNQKDYPSARALLSRVSRTQANWLVRELPLQPRELRGGLLAEQSDAPATIYALLDQDPGARELALQTRLNRQGLLAEIEQRQQRLAASGPQTRELADRIGAIDRQLASVSLPADRRPELQKQRLQLEGDLYRSLPNLRIEAVSTAQVAAALPRKGALVEFQRYRPWQVAAGGKGSWGPPRYVALVLQADGRSVSVPLGEAAGIDAAVAKAHGATAKNEVDPAPLWAEVSRLVLDPLQAQLGGVEDLFLSPDGELHRIPFAVLPAGKDRQRLLSEAVRLRVVTTGRDLVRLQQPPKAGGSPVVMANPAYGVAAGTAGAGAGGTQGGQQRSSALRGGLTWDPLPATKAEATQVATLLGAGAPIVAEQATAARALQQKGPLIFHIATHGFFFPAPEPEERKGEGAARGLGVAEDPLLRSGLVLSGANAPERNPADDGYLTAAEATGMDLEGTELVVLSACETGLGDVRSGEGVYGLQRAFTVAGSRATLLSLWKVDDAATAAFMAAYYGRLRQGEGRAEALTATQADFRRHADPLYRDAYVWGAFQLTGDWRPIERLGSGKGRK</sequence>
<feature type="repeat" description="TPR" evidence="10">
    <location>
        <begin position="401"/>
        <end position="434"/>
    </location>
</feature>
<name>A0ABU5SV89_9CYAN</name>
<accession>A0ABU5SV89</accession>
<comment type="subcellular location">
    <subcellularLocation>
        <location evidence="1">Cytoplasm</location>
        <location evidence="1">Cytoskeleton</location>
    </subcellularLocation>
</comment>
<dbReference type="SMART" id="SM00028">
    <property type="entry name" value="TPR"/>
    <property type="match status" value="13"/>
</dbReference>
<evidence type="ECO:0000256" key="1">
    <source>
        <dbReference type="ARBA" id="ARBA00004245"/>
    </source>
</evidence>
<dbReference type="SUPFAM" id="SSF48452">
    <property type="entry name" value="TPR-like"/>
    <property type="match status" value="3"/>
</dbReference>
<evidence type="ECO:0000313" key="12">
    <source>
        <dbReference type="EMBL" id="MEA5442277.1"/>
    </source>
</evidence>
<keyword evidence="5" id="KW-0677">Repeat</keyword>
<gene>
    <name evidence="12" type="ORF">VB739_06905</name>
</gene>
<evidence type="ECO:0000313" key="13">
    <source>
        <dbReference type="Proteomes" id="UP001302329"/>
    </source>
</evidence>
<evidence type="ECO:0000256" key="2">
    <source>
        <dbReference type="ARBA" id="ARBA00009622"/>
    </source>
</evidence>
<evidence type="ECO:0000256" key="6">
    <source>
        <dbReference type="ARBA" id="ARBA00022803"/>
    </source>
</evidence>
<feature type="domain" description="CHAT" evidence="11">
    <location>
        <begin position="808"/>
        <end position="1126"/>
    </location>
</feature>
<dbReference type="InterPro" id="IPR011990">
    <property type="entry name" value="TPR-like_helical_dom_sf"/>
</dbReference>
<evidence type="ECO:0000259" key="11">
    <source>
        <dbReference type="Pfam" id="PF12770"/>
    </source>
</evidence>
<dbReference type="Gene3D" id="1.25.40.10">
    <property type="entry name" value="Tetratricopeptide repeat domain"/>
    <property type="match status" value="4"/>
</dbReference>
<comment type="similarity">
    <text evidence="2">Belongs to the kinesin light chain family.</text>
</comment>
<feature type="repeat" description="TPR" evidence="10">
    <location>
        <begin position="485"/>
        <end position="518"/>
    </location>
</feature>
<feature type="repeat" description="TPR" evidence="10">
    <location>
        <begin position="149"/>
        <end position="182"/>
    </location>
</feature>
<feature type="repeat" description="TPR" evidence="10">
    <location>
        <begin position="275"/>
        <end position="308"/>
    </location>
</feature>
<keyword evidence="4" id="KW-0493">Microtubule</keyword>
<organism evidence="12 13">
    <name type="scientific">Cyanobium gracile UHCC 0281</name>
    <dbReference type="NCBI Taxonomy" id="3110309"/>
    <lineage>
        <taxon>Bacteria</taxon>
        <taxon>Bacillati</taxon>
        <taxon>Cyanobacteriota</taxon>
        <taxon>Cyanophyceae</taxon>
        <taxon>Synechococcales</taxon>
        <taxon>Prochlorococcaceae</taxon>
        <taxon>Cyanobium</taxon>
    </lineage>
</organism>
<keyword evidence="9" id="KW-0206">Cytoskeleton</keyword>